<organism evidence="3 4">
    <name type="scientific">Megaselia scalaris</name>
    <name type="common">Humpbacked fly</name>
    <name type="synonym">Phora scalaris</name>
    <dbReference type="NCBI Taxonomy" id="36166"/>
    <lineage>
        <taxon>Eukaryota</taxon>
        <taxon>Metazoa</taxon>
        <taxon>Ecdysozoa</taxon>
        <taxon>Arthropoda</taxon>
        <taxon>Hexapoda</taxon>
        <taxon>Insecta</taxon>
        <taxon>Pterygota</taxon>
        <taxon>Neoptera</taxon>
        <taxon>Endopterygota</taxon>
        <taxon>Diptera</taxon>
        <taxon>Brachycera</taxon>
        <taxon>Muscomorpha</taxon>
        <taxon>Platypezoidea</taxon>
        <taxon>Phoridae</taxon>
        <taxon>Megaseliini</taxon>
        <taxon>Megaselia</taxon>
    </lineage>
</organism>
<reference evidence="3" key="2">
    <citation type="submission" date="2015-06" db="UniProtKB">
        <authorList>
            <consortium name="EnsemblMetazoa"/>
        </authorList>
    </citation>
    <scope>IDENTIFICATION</scope>
</reference>
<dbReference type="EnsemblMetazoa" id="MESCA002448-RA">
    <property type="protein sequence ID" value="MESCA002448-PA"/>
    <property type="gene ID" value="MESCA002448"/>
</dbReference>
<sequence length="169" mass="18973">MKLLDQDKFGKCHLVVDPVIYLSACQQDLCKPGSNQMGACESLAAYARECKRKGICLDWRDGFCPYDCPIGKRYEACSCDKTCEQLDLLKPNQKLKCEEISEGCFCPAGTYLRGKECVAERLCKECDDGEHYPGDEWVKDKCTNCICDKTGKTQCVKKECATQESICSE</sequence>
<accession>T1GGD2</accession>
<reference evidence="4" key="1">
    <citation type="submission" date="2013-02" db="EMBL/GenBank/DDBJ databases">
        <authorList>
            <person name="Hughes D."/>
        </authorList>
    </citation>
    <scope>NUCLEOTIDE SEQUENCE</scope>
    <source>
        <strain>Durham</strain>
        <strain evidence="4">NC isolate 2 -- Noor lab</strain>
    </source>
</reference>
<dbReference type="SUPFAM" id="SSF57567">
    <property type="entry name" value="Serine protease inhibitors"/>
    <property type="match status" value="1"/>
</dbReference>
<dbReference type="PANTHER" id="PTHR11339:SF402">
    <property type="entry name" value="VWFD DOMAIN-CONTAINING PROTEIN"/>
    <property type="match status" value="1"/>
</dbReference>
<evidence type="ECO:0000313" key="3">
    <source>
        <dbReference type="EnsemblMetazoa" id="MESCA002448-PA"/>
    </source>
</evidence>
<dbReference type="InterPro" id="IPR014853">
    <property type="entry name" value="VWF/SSPO/ZAN-like_Cys-rich_dom"/>
</dbReference>
<dbReference type="InterPro" id="IPR050780">
    <property type="entry name" value="Mucin_vWF_Thrombospondin_sf"/>
</dbReference>
<dbReference type="PANTHER" id="PTHR11339">
    <property type="entry name" value="EXTRACELLULAR MATRIX GLYCOPROTEIN RELATED"/>
    <property type="match status" value="1"/>
</dbReference>
<dbReference type="STRING" id="36166.T1GGD2"/>
<dbReference type="AlphaFoldDB" id="T1GGD2"/>
<dbReference type="Pfam" id="PF08742">
    <property type="entry name" value="C8"/>
    <property type="match status" value="1"/>
</dbReference>
<evidence type="ECO:0000259" key="2">
    <source>
        <dbReference type="SMART" id="SM00832"/>
    </source>
</evidence>
<dbReference type="EMBL" id="CAQQ02196169">
    <property type="status" value="NOT_ANNOTATED_CDS"/>
    <property type="molecule type" value="Genomic_DNA"/>
</dbReference>
<dbReference type="InterPro" id="IPR036084">
    <property type="entry name" value="Ser_inhib-like_sf"/>
</dbReference>
<dbReference type="SMART" id="SM00832">
    <property type="entry name" value="C8"/>
    <property type="match status" value="1"/>
</dbReference>
<keyword evidence="1" id="KW-1015">Disulfide bond</keyword>
<dbReference type="OMA" id="HAGECIS"/>
<keyword evidence="4" id="KW-1185">Reference proteome</keyword>
<dbReference type="Proteomes" id="UP000015102">
    <property type="component" value="Unassembled WGS sequence"/>
</dbReference>
<evidence type="ECO:0000256" key="1">
    <source>
        <dbReference type="ARBA" id="ARBA00023157"/>
    </source>
</evidence>
<proteinExistence type="predicted"/>
<evidence type="ECO:0000313" key="4">
    <source>
        <dbReference type="Proteomes" id="UP000015102"/>
    </source>
</evidence>
<protein>
    <recommendedName>
        <fullName evidence="2">VWF/SSPO/Zonadhesin-like cysteine-rich domain-containing protein</fullName>
    </recommendedName>
</protein>
<feature type="domain" description="VWF/SSPO/Zonadhesin-like cysteine-rich" evidence="2">
    <location>
        <begin position="2"/>
        <end position="65"/>
    </location>
</feature>
<name>T1GGD2_MEGSC</name>
<dbReference type="HOGENOM" id="CLU_1582577_0_0_1"/>